<protein>
    <submittedName>
        <fullName evidence="10">Peptide ABC transporter permease</fullName>
    </submittedName>
</protein>
<dbReference type="PROSITE" id="PS50928">
    <property type="entry name" value="ABC_TM1"/>
    <property type="match status" value="1"/>
</dbReference>
<gene>
    <name evidence="10" type="ORF">DJ78_10030</name>
</gene>
<comment type="caution">
    <text evidence="10">The sequence shown here is derived from an EMBL/GenBank/DDBJ whole genome shotgun (WGS) entry which is preliminary data.</text>
</comment>
<evidence type="ECO:0000256" key="7">
    <source>
        <dbReference type="ARBA" id="ARBA00024202"/>
    </source>
</evidence>
<feature type="transmembrane region" description="Helical" evidence="8">
    <location>
        <begin position="69"/>
        <end position="94"/>
    </location>
</feature>
<organism evidence="10 11">
    <name type="scientific">Halorubrum ezzemoulense</name>
    <name type="common">Halorubrum chaoviator</name>
    <dbReference type="NCBI Taxonomy" id="337243"/>
    <lineage>
        <taxon>Archaea</taxon>
        <taxon>Methanobacteriati</taxon>
        <taxon>Methanobacteriota</taxon>
        <taxon>Stenosarchaea group</taxon>
        <taxon>Halobacteria</taxon>
        <taxon>Halobacteriales</taxon>
        <taxon>Haloferacaceae</taxon>
        <taxon>Halorubrum</taxon>
    </lineage>
</organism>
<feature type="transmembrane region" description="Helical" evidence="8">
    <location>
        <begin position="189"/>
        <end position="213"/>
    </location>
</feature>
<sequence>MLRQPQTAAGALIVTTLTAVALLGPDLLATDPLAQDLTNRLQPPSPAHPFGTDRLGRDVFARVVHGARFSLGIAIAVTAVRFLLGVGIGLLAGYSGGWIDELMMRFVDLLFAFPGIVLALVIAGIAGPSLTNVLLALAVVGWGTYARVVRSEVLSVRERDYVTAARLSGTPRHRIVLEHVLPNVLGPTIVLAALDVGTVVLATAGLSFLGLGAQPPTPEWGTMIASGRHYLQTAWWLVNVPGLAIVLTVLGFTLLGDGLRDALDPDGRTNSGR</sequence>
<dbReference type="InterPro" id="IPR053385">
    <property type="entry name" value="ABC_transport_permease"/>
</dbReference>
<dbReference type="Gene3D" id="1.10.3720.10">
    <property type="entry name" value="MetI-like"/>
    <property type="match status" value="1"/>
</dbReference>
<dbReference type="InterPro" id="IPR035906">
    <property type="entry name" value="MetI-like_sf"/>
</dbReference>
<accession>A0A256JMF4</accession>
<evidence type="ECO:0000256" key="1">
    <source>
        <dbReference type="ARBA" id="ARBA00004651"/>
    </source>
</evidence>
<keyword evidence="6 8" id="KW-0472">Membrane</keyword>
<evidence type="ECO:0000313" key="10">
    <source>
        <dbReference type="EMBL" id="OYR69971.1"/>
    </source>
</evidence>
<dbReference type="NCBIfam" id="NF045474">
    <property type="entry name" value="Opp2C"/>
    <property type="match status" value="1"/>
</dbReference>
<feature type="transmembrane region" description="Helical" evidence="8">
    <location>
        <begin position="233"/>
        <end position="255"/>
    </location>
</feature>
<dbReference type="OrthoDB" id="312811at2157"/>
<dbReference type="GO" id="GO:0005886">
    <property type="term" value="C:plasma membrane"/>
    <property type="evidence" value="ECO:0007669"/>
    <property type="project" value="UniProtKB-SubCell"/>
</dbReference>
<evidence type="ECO:0000256" key="2">
    <source>
        <dbReference type="ARBA" id="ARBA00022448"/>
    </source>
</evidence>
<evidence type="ECO:0000259" key="9">
    <source>
        <dbReference type="PROSITE" id="PS50928"/>
    </source>
</evidence>
<feature type="domain" description="ABC transmembrane type-1" evidence="9">
    <location>
        <begin position="67"/>
        <end position="256"/>
    </location>
</feature>
<dbReference type="EMBL" id="NHPB01000053">
    <property type="protein sequence ID" value="OYR69971.1"/>
    <property type="molecule type" value="Genomic_DNA"/>
</dbReference>
<keyword evidence="5 8" id="KW-1133">Transmembrane helix</keyword>
<dbReference type="CDD" id="cd06261">
    <property type="entry name" value="TM_PBP2"/>
    <property type="match status" value="1"/>
</dbReference>
<dbReference type="SUPFAM" id="SSF161098">
    <property type="entry name" value="MetI-like"/>
    <property type="match status" value="1"/>
</dbReference>
<dbReference type="Pfam" id="PF00528">
    <property type="entry name" value="BPD_transp_1"/>
    <property type="match status" value="1"/>
</dbReference>
<keyword evidence="3" id="KW-1003">Cell membrane</keyword>
<evidence type="ECO:0000256" key="3">
    <source>
        <dbReference type="ARBA" id="ARBA00022475"/>
    </source>
</evidence>
<proteinExistence type="inferred from homology"/>
<dbReference type="PANTHER" id="PTHR43386">
    <property type="entry name" value="OLIGOPEPTIDE TRANSPORT SYSTEM PERMEASE PROTEIN APPC"/>
    <property type="match status" value="1"/>
</dbReference>
<comment type="similarity">
    <text evidence="7">Belongs to the binding-protein-dependent transport system permease family. OppBC subfamily.</text>
</comment>
<comment type="subcellular location">
    <subcellularLocation>
        <location evidence="1 8">Cell membrane</location>
        <topology evidence="1 8">Multi-pass membrane protein</topology>
    </subcellularLocation>
</comment>
<dbReference type="Proteomes" id="UP000216758">
    <property type="component" value="Unassembled WGS sequence"/>
</dbReference>
<dbReference type="GO" id="GO:0055085">
    <property type="term" value="P:transmembrane transport"/>
    <property type="evidence" value="ECO:0007669"/>
    <property type="project" value="InterPro"/>
</dbReference>
<reference evidence="10 11" key="1">
    <citation type="journal article" date="2014" name="Front. Microbiol.">
        <title>Population and genomic analysis of the genus Halorubrum.</title>
        <authorList>
            <person name="Fullmer M.S."/>
            <person name="Soucy S.M."/>
            <person name="Swithers K.S."/>
            <person name="Makkay A.M."/>
            <person name="Wheeler R."/>
            <person name="Ventosa A."/>
            <person name="Gogarten J.P."/>
            <person name="Papke R.T."/>
        </authorList>
    </citation>
    <scope>NUCLEOTIDE SEQUENCE [LARGE SCALE GENOMIC DNA]</scope>
    <source>
        <strain evidence="10 11">G37</strain>
    </source>
</reference>
<evidence type="ECO:0000256" key="8">
    <source>
        <dbReference type="RuleBase" id="RU363032"/>
    </source>
</evidence>
<feature type="transmembrane region" description="Helical" evidence="8">
    <location>
        <begin position="106"/>
        <end position="126"/>
    </location>
</feature>
<dbReference type="InterPro" id="IPR000515">
    <property type="entry name" value="MetI-like"/>
</dbReference>
<dbReference type="InterPro" id="IPR050366">
    <property type="entry name" value="BP-dependent_transpt_permease"/>
</dbReference>
<evidence type="ECO:0000256" key="4">
    <source>
        <dbReference type="ARBA" id="ARBA00022692"/>
    </source>
</evidence>
<dbReference type="AlphaFoldDB" id="A0A256JMF4"/>
<dbReference type="PANTHER" id="PTHR43386:SF1">
    <property type="entry name" value="D,D-DIPEPTIDE TRANSPORT SYSTEM PERMEASE PROTEIN DDPC-RELATED"/>
    <property type="match status" value="1"/>
</dbReference>
<name>A0A256JMF4_HALEZ</name>
<keyword evidence="2 8" id="KW-0813">Transport</keyword>
<evidence type="ECO:0000256" key="6">
    <source>
        <dbReference type="ARBA" id="ARBA00023136"/>
    </source>
</evidence>
<keyword evidence="4 8" id="KW-0812">Transmembrane</keyword>
<evidence type="ECO:0000256" key="5">
    <source>
        <dbReference type="ARBA" id="ARBA00022989"/>
    </source>
</evidence>
<evidence type="ECO:0000313" key="11">
    <source>
        <dbReference type="Proteomes" id="UP000216758"/>
    </source>
</evidence>